<reference evidence="1" key="1">
    <citation type="submission" date="2020-08" db="EMBL/GenBank/DDBJ databases">
        <title>Multicomponent nature underlies the extraordinary mechanical properties of spider dragline silk.</title>
        <authorList>
            <person name="Kono N."/>
            <person name="Nakamura H."/>
            <person name="Mori M."/>
            <person name="Yoshida Y."/>
            <person name="Ohtoshi R."/>
            <person name="Malay A.D."/>
            <person name="Moran D.A.P."/>
            <person name="Tomita M."/>
            <person name="Numata K."/>
            <person name="Arakawa K."/>
        </authorList>
    </citation>
    <scope>NUCLEOTIDE SEQUENCE</scope>
</reference>
<dbReference type="Proteomes" id="UP000886998">
    <property type="component" value="Unassembled WGS sequence"/>
</dbReference>
<name>A0A8X6XKN3_9ARAC</name>
<comment type="caution">
    <text evidence="1">The sequence shown here is derived from an EMBL/GenBank/DDBJ whole genome shotgun (WGS) entry which is preliminary data.</text>
</comment>
<proteinExistence type="predicted"/>
<accession>A0A8X6XKN3</accession>
<protein>
    <submittedName>
        <fullName evidence="1">Uncharacterized protein</fullName>
    </submittedName>
</protein>
<dbReference type="AlphaFoldDB" id="A0A8X6XKN3"/>
<gene>
    <name evidence="1" type="primary">AVEN_134288_1</name>
    <name evidence="1" type="ORF">TNIN_337251</name>
</gene>
<evidence type="ECO:0000313" key="2">
    <source>
        <dbReference type="Proteomes" id="UP000886998"/>
    </source>
</evidence>
<dbReference type="OrthoDB" id="6414480at2759"/>
<sequence>MSDYSENLYFSPTRKAKIAPCEKLKDTVTGISALHKSLLDESLASSPSHRNSFSEIYRMSTCHGYEKGGNGSSLSGALEACDVAKQRRCRQGLVAELEKQTRVAASSDSTHELEQRCRKLEDDLNCLVLQVTRCPTPNRSGDLINRVWKYMQDNCDGFGGWWSYDCFHLEDMKKCEKIFALRDSKTSTASCREFDRFRHCIGDVVQKQCHQEDVLSMGNYLLDSAGDMVWSCPHQSGPLKSPIVDEGYVGVDVLPPLSPPLSGAASQKPSNRIAVEESHLRGVYSAALTGEGPFVTGCNARATEEMRGCLDRHQYERDQALGARDDEDRLRKECCATWNYRRCLQNAVRIHCYDTREVDIQSAVDVIPHDRGFLCRNHWIYTCSGAPRLLNGVSTFLLASFLAVVTYTTLVPRPL</sequence>
<evidence type="ECO:0000313" key="1">
    <source>
        <dbReference type="EMBL" id="GFY54402.1"/>
    </source>
</evidence>
<dbReference type="EMBL" id="BMAV01009849">
    <property type="protein sequence ID" value="GFY54402.1"/>
    <property type="molecule type" value="Genomic_DNA"/>
</dbReference>
<organism evidence="1 2">
    <name type="scientific">Trichonephila inaurata madagascariensis</name>
    <dbReference type="NCBI Taxonomy" id="2747483"/>
    <lineage>
        <taxon>Eukaryota</taxon>
        <taxon>Metazoa</taxon>
        <taxon>Ecdysozoa</taxon>
        <taxon>Arthropoda</taxon>
        <taxon>Chelicerata</taxon>
        <taxon>Arachnida</taxon>
        <taxon>Araneae</taxon>
        <taxon>Araneomorphae</taxon>
        <taxon>Entelegynae</taxon>
        <taxon>Araneoidea</taxon>
        <taxon>Nephilidae</taxon>
        <taxon>Trichonephila</taxon>
        <taxon>Trichonephila inaurata</taxon>
    </lineage>
</organism>
<keyword evidence="2" id="KW-1185">Reference proteome</keyword>